<evidence type="ECO:0000313" key="1">
    <source>
        <dbReference type="EMBL" id="JAD71159.1"/>
    </source>
</evidence>
<proteinExistence type="predicted"/>
<dbReference type="EMBL" id="GBRH01226736">
    <property type="protein sequence ID" value="JAD71159.1"/>
    <property type="molecule type" value="Transcribed_RNA"/>
</dbReference>
<reference evidence="1" key="1">
    <citation type="submission" date="2014-09" db="EMBL/GenBank/DDBJ databases">
        <authorList>
            <person name="Magalhaes I.L.F."/>
            <person name="Oliveira U."/>
            <person name="Santos F.R."/>
            <person name="Vidigal T.H.D.A."/>
            <person name="Brescovit A.D."/>
            <person name="Santos A.J."/>
        </authorList>
    </citation>
    <scope>NUCLEOTIDE SEQUENCE</scope>
    <source>
        <tissue evidence="1">Shoot tissue taken approximately 20 cm above the soil surface</tissue>
    </source>
</reference>
<accession>A0A0A9C4G9</accession>
<reference evidence="1" key="2">
    <citation type="journal article" date="2015" name="Data Brief">
        <title>Shoot transcriptome of the giant reed, Arundo donax.</title>
        <authorList>
            <person name="Barrero R.A."/>
            <person name="Guerrero F.D."/>
            <person name="Moolhuijzen P."/>
            <person name="Goolsby J.A."/>
            <person name="Tidwell J."/>
            <person name="Bellgard S.E."/>
            <person name="Bellgard M.I."/>
        </authorList>
    </citation>
    <scope>NUCLEOTIDE SEQUENCE</scope>
    <source>
        <tissue evidence="1">Shoot tissue taken approximately 20 cm above the soil surface</tissue>
    </source>
</reference>
<sequence>MFSCECLGFAPIGGGGAGGGRCGAARWKRKGG</sequence>
<dbReference type="AlphaFoldDB" id="A0A0A9C4G9"/>
<organism evidence="1">
    <name type="scientific">Arundo donax</name>
    <name type="common">Giant reed</name>
    <name type="synonym">Donax arundinaceus</name>
    <dbReference type="NCBI Taxonomy" id="35708"/>
    <lineage>
        <taxon>Eukaryota</taxon>
        <taxon>Viridiplantae</taxon>
        <taxon>Streptophyta</taxon>
        <taxon>Embryophyta</taxon>
        <taxon>Tracheophyta</taxon>
        <taxon>Spermatophyta</taxon>
        <taxon>Magnoliopsida</taxon>
        <taxon>Liliopsida</taxon>
        <taxon>Poales</taxon>
        <taxon>Poaceae</taxon>
        <taxon>PACMAD clade</taxon>
        <taxon>Arundinoideae</taxon>
        <taxon>Arundineae</taxon>
        <taxon>Arundo</taxon>
    </lineage>
</organism>
<name>A0A0A9C4G9_ARUDO</name>
<protein>
    <submittedName>
        <fullName evidence="1">Bzip1</fullName>
    </submittedName>
</protein>